<keyword evidence="2" id="KW-1185">Reference proteome</keyword>
<name>A0A839K046_9FIRM</name>
<evidence type="ECO:0000313" key="2">
    <source>
        <dbReference type="Proteomes" id="UP000574276"/>
    </source>
</evidence>
<comment type="caution">
    <text evidence="1">The sequence shown here is derived from an EMBL/GenBank/DDBJ whole genome shotgun (WGS) entry which is preliminary data.</text>
</comment>
<dbReference type="RefSeq" id="WP_228352499.1">
    <property type="nucleotide sequence ID" value="NZ_JACEGA010000001.1"/>
</dbReference>
<dbReference type="EMBL" id="JACEGA010000001">
    <property type="protein sequence ID" value="MBB2182808.1"/>
    <property type="molecule type" value="Genomic_DNA"/>
</dbReference>
<accession>A0A839K046</accession>
<reference evidence="1 2" key="1">
    <citation type="submission" date="2020-07" db="EMBL/GenBank/DDBJ databases">
        <title>Characterization and genome sequencing of isolate MD1, a novel member within the family Lachnospiraceae.</title>
        <authorList>
            <person name="Rettenmaier R."/>
            <person name="Di Bello L."/>
            <person name="Zinser C."/>
            <person name="Scheitz K."/>
            <person name="Liebl W."/>
            <person name="Zverlov V."/>
        </authorList>
    </citation>
    <scope>NUCLEOTIDE SEQUENCE [LARGE SCALE GENOMIC DNA]</scope>
    <source>
        <strain evidence="1 2">MD1</strain>
    </source>
</reference>
<evidence type="ECO:0000313" key="1">
    <source>
        <dbReference type="EMBL" id="MBB2182808.1"/>
    </source>
</evidence>
<dbReference type="AlphaFoldDB" id="A0A839K046"/>
<dbReference type="Proteomes" id="UP000574276">
    <property type="component" value="Unassembled WGS sequence"/>
</dbReference>
<organism evidence="1 2">
    <name type="scientific">Variimorphobacter saccharofermentans</name>
    <dbReference type="NCBI Taxonomy" id="2755051"/>
    <lineage>
        <taxon>Bacteria</taxon>
        <taxon>Bacillati</taxon>
        <taxon>Bacillota</taxon>
        <taxon>Clostridia</taxon>
        <taxon>Lachnospirales</taxon>
        <taxon>Lachnospiraceae</taxon>
        <taxon>Variimorphobacter</taxon>
    </lineage>
</organism>
<protein>
    <submittedName>
        <fullName evidence="1">IS66 family insertion sequence element accessory protein TnpB</fullName>
    </submittedName>
</protein>
<proteinExistence type="predicted"/>
<sequence>MDQIAHTVRNSRWRDIILQCHNRPAGMSAKQWMTENQVSEKSYYYYWQRKLRTETFKQVDHSSLLPISQGTSGVSFAEIRIPETKKSVSDTIPETIRPAAVIKTATMTIALSNDITGDLLSIILREVSHA</sequence>
<gene>
    <name evidence="1" type="ORF">H0486_07955</name>
</gene>